<dbReference type="RefSeq" id="WP_013625801.1">
    <property type="nucleotide sequence ID" value="NC_015172.1"/>
</dbReference>
<dbReference type="InterPro" id="IPR039661">
    <property type="entry name" value="ELP3"/>
</dbReference>
<dbReference type="STRING" id="645991.Sgly_2708"/>
<dbReference type="GO" id="GO:0003824">
    <property type="term" value="F:catalytic activity"/>
    <property type="evidence" value="ECO:0007669"/>
    <property type="project" value="InterPro"/>
</dbReference>
<dbReference type="Pfam" id="PF16199">
    <property type="entry name" value="Radical_SAM_C"/>
    <property type="match status" value="1"/>
</dbReference>
<keyword evidence="3" id="KW-0949">S-adenosyl-L-methionine</keyword>
<dbReference type="InterPro" id="IPR006638">
    <property type="entry name" value="Elp3/MiaA/NifB-like_rSAM"/>
</dbReference>
<dbReference type="CDD" id="cd01335">
    <property type="entry name" value="Radical_SAM"/>
    <property type="match status" value="1"/>
</dbReference>
<dbReference type="EMBL" id="CP002547">
    <property type="protein sequence ID" value="ADY56981.1"/>
    <property type="molecule type" value="Genomic_DNA"/>
</dbReference>
<reference evidence="9" key="2">
    <citation type="submission" date="2011-02" db="EMBL/GenBank/DDBJ databases">
        <title>The complete genome of Syntrophobotulus glycolicus DSM 8271.</title>
        <authorList>
            <person name="Lucas S."/>
            <person name="Copeland A."/>
            <person name="Lapidus A."/>
            <person name="Bruce D."/>
            <person name="Goodwin L."/>
            <person name="Pitluck S."/>
            <person name="Kyrpides N."/>
            <person name="Mavromatis K."/>
            <person name="Pagani I."/>
            <person name="Ivanova N."/>
            <person name="Mikhailova N."/>
            <person name="Chertkov O."/>
            <person name="Held B."/>
            <person name="Detter J.C."/>
            <person name="Tapia R."/>
            <person name="Han C."/>
            <person name="Land M."/>
            <person name="Hauser L."/>
            <person name="Markowitz V."/>
            <person name="Cheng J.-F."/>
            <person name="Hugenholtz P."/>
            <person name="Woyke T."/>
            <person name="Wu D."/>
            <person name="Spring S."/>
            <person name="Schroeder M."/>
            <person name="Brambilla E."/>
            <person name="Klenk H.-P."/>
            <person name="Eisen J.A."/>
        </authorList>
    </citation>
    <scope>NUCLEOTIDE SEQUENCE [LARGE SCALE GENOMIC DNA]</scope>
    <source>
        <strain evidence="9">DSM 8271 / FlGlyR</strain>
    </source>
</reference>
<dbReference type="InterPro" id="IPR032432">
    <property type="entry name" value="Radical_SAM_C"/>
</dbReference>
<proteinExistence type="predicted"/>
<evidence type="ECO:0000259" key="7">
    <source>
        <dbReference type="PROSITE" id="PS51918"/>
    </source>
</evidence>
<dbReference type="SFLD" id="SFLDG01091">
    <property type="entry name" value="uncharacterized_CHP01210-like"/>
    <property type="match status" value="1"/>
</dbReference>
<evidence type="ECO:0000256" key="1">
    <source>
        <dbReference type="ARBA" id="ARBA00001966"/>
    </source>
</evidence>
<dbReference type="Proteomes" id="UP000007488">
    <property type="component" value="Chromosome"/>
</dbReference>
<evidence type="ECO:0000256" key="4">
    <source>
        <dbReference type="ARBA" id="ARBA00022723"/>
    </source>
</evidence>
<dbReference type="eggNOG" id="COG1242">
    <property type="taxonomic scope" value="Bacteria"/>
</dbReference>
<comment type="cofactor">
    <cofactor evidence="1">
        <name>[4Fe-4S] cluster</name>
        <dbReference type="ChEBI" id="CHEBI:49883"/>
    </cofactor>
</comment>
<reference evidence="8 9" key="1">
    <citation type="journal article" date="2011" name="Stand. Genomic Sci.">
        <title>Complete genome sequence of Syntrophobotulus glycolicus type strain (FlGlyR).</title>
        <authorList>
            <person name="Han C."/>
            <person name="Mwirichia R."/>
            <person name="Chertkov O."/>
            <person name="Held B."/>
            <person name="Lapidus A."/>
            <person name="Nolan M."/>
            <person name="Lucas S."/>
            <person name="Hammon N."/>
            <person name="Deshpande S."/>
            <person name="Cheng J.F."/>
            <person name="Tapia R."/>
            <person name="Goodwin L."/>
            <person name="Pitluck S."/>
            <person name="Huntemann M."/>
            <person name="Liolios K."/>
            <person name="Ivanova N."/>
            <person name="Pagani I."/>
            <person name="Mavromatis K."/>
            <person name="Ovchinikova G."/>
            <person name="Pati A."/>
            <person name="Chen A."/>
            <person name="Palaniappan K."/>
            <person name="Land M."/>
            <person name="Hauser L."/>
            <person name="Brambilla E.M."/>
            <person name="Rohde M."/>
            <person name="Spring S."/>
            <person name="Sikorski J."/>
            <person name="Goker M."/>
            <person name="Woyke T."/>
            <person name="Bristow J."/>
            <person name="Eisen J.A."/>
            <person name="Markowitz V."/>
            <person name="Hugenholtz P."/>
            <person name="Kyrpides N.C."/>
            <person name="Klenk H.P."/>
            <person name="Detter J.C."/>
        </authorList>
    </citation>
    <scope>NUCLEOTIDE SEQUENCE [LARGE SCALE GENOMIC DNA]</scope>
    <source>
        <strain evidence="9">DSM 8271 / FlGlyR</strain>
    </source>
</reference>
<name>F0SXS0_SYNGF</name>
<evidence type="ECO:0000313" key="8">
    <source>
        <dbReference type="EMBL" id="ADY56981.1"/>
    </source>
</evidence>
<dbReference type="OrthoDB" id="9801689at2"/>
<dbReference type="InterPro" id="IPR005911">
    <property type="entry name" value="YhcC-like"/>
</dbReference>
<dbReference type="Pfam" id="PF04055">
    <property type="entry name" value="Radical_SAM"/>
    <property type="match status" value="1"/>
</dbReference>
<keyword evidence="9" id="KW-1185">Reference proteome</keyword>
<evidence type="ECO:0000256" key="2">
    <source>
        <dbReference type="ARBA" id="ARBA00022485"/>
    </source>
</evidence>
<keyword evidence="5" id="KW-0408">Iron</keyword>
<dbReference type="PANTHER" id="PTHR11135:SF1">
    <property type="entry name" value="PROTEIN YHCC"/>
    <property type="match status" value="1"/>
</dbReference>
<evidence type="ECO:0000256" key="6">
    <source>
        <dbReference type="ARBA" id="ARBA00023014"/>
    </source>
</evidence>
<dbReference type="SFLD" id="SFLDG01086">
    <property type="entry name" value="elongater_protein-like"/>
    <property type="match status" value="1"/>
</dbReference>
<gene>
    <name evidence="8" type="ordered locus">Sgly_2708</name>
</gene>
<dbReference type="Gene3D" id="3.80.30.20">
    <property type="entry name" value="tm_1862 like domain"/>
    <property type="match status" value="1"/>
</dbReference>
<dbReference type="PROSITE" id="PS51918">
    <property type="entry name" value="RADICAL_SAM"/>
    <property type="match status" value="1"/>
</dbReference>
<dbReference type="NCBIfam" id="TIGR01212">
    <property type="entry name" value="TIGR01212 family radical SAM protein"/>
    <property type="match status" value="1"/>
</dbReference>
<dbReference type="AlphaFoldDB" id="F0SXS0"/>
<dbReference type="HOGENOM" id="CLU_060920_0_0_9"/>
<dbReference type="InterPro" id="IPR007197">
    <property type="entry name" value="rSAM"/>
</dbReference>
<evidence type="ECO:0000313" key="9">
    <source>
        <dbReference type="Proteomes" id="UP000007488"/>
    </source>
</evidence>
<dbReference type="SUPFAM" id="SSF102114">
    <property type="entry name" value="Radical SAM enzymes"/>
    <property type="match status" value="1"/>
</dbReference>
<protein>
    <recommendedName>
        <fullName evidence="7">Radical SAM core domain-containing protein</fullName>
    </recommendedName>
</protein>
<feature type="domain" description="Radical SAM core" evidence="7">
    <location>
        <begin position="22"/>
        <end position="262"/>
    </location>
</feature>
<dbReference type="InterPro" id="IPR023404">
    <property type="entry name" value="rSAM_horseshoe"/>
</dbReference>
<evidence type="ECO:0000256" key="3">
    <source>
        <dbReference type="ARBA" id="ARBA00022691"/>
    </source>
</evidence>
<evidence type="ECO:0000256" key="5">
    <source>
        <dbReference type="ARBA" id="ARBA00023004"/>
    </source>
</evidence>
<dbReference type="SFLD" id="SFLDS00029">
    <property type="entry name" value="Radical_SAM"/>
    <property type="match status" value="1"/>
</dbReference>
<dbReference type="GO" id="GO:0051539">
    <property type="term" value="F:4 iron, 4 sulfur cluster binding"/>
    <property type="evidence" value="ECO:0007669"/>
    <property type="project" value="UniProtKB-KW"/>
</dbReference>
<keyword evidence="6" id="KW-0411">Iron-sulfur</keyword>
<keyword evidence="2" id="KW-0004">4Fe-4S</keyword>
<dbReference type="SMART" id="SM00729">
    <property type="entry name" value="Elp3"/>
    <property type="match status" value="1"/>
</dbReference>
<dbReference type="InterPro" id="IPR058240">
    <property type="entry name" value="rSAM_sf"/>
</dbReference>
<dbReference type="KEGG" id="sgy:Sgly_2708"/>
<dbReference type="PANTHER" id="PTHR11135">
    <property type="entry name" value="HISTONE ACETYLTRANSFERASE-RELATED"/>
    <property type="match status" value="1"/>
</dbReference>
<dbReference type="GO" id="GO:0046872">
    <property type="term" value="F:metal ion binding"/>
    <property type="evidence" value="ECO:0007669"/>
    <property type="project" value="UniProtKB-KW"/>
</dbReference>
<accession>F0SXS0</accession>
<organism evidence="8 9">
    <name type="scientific">Syntrophobotulus glycolicus (strain DSM 8271 / FlGlyR)</name>
    <dbReference type="NCBI Taxonomy" id="645991"/>
    <lineage>
        <taxon>Bacteria</taxon>
        <taxon>Bacillati</taxon>
        <taxon>Bacillota</taxon>
        <taxon>Clostridia</taxon>
        <taxon>Eubacteriales</taxon>
        <taxon>Desulfitobacteriaceae</taxon>
        <taxon>Syntrophobotulus</taxon>
    </lineage>
</organism>
<keyword evidence="4" id="KW-0479">Metal-binding</keyword>
<sequence length="312" mass="35616">MTECRRWDKKRYHGFNHHLRQVFGEKVIKVAFDGGFTCPNRDGSLSTHGCIFCSTKGSGDFAGDRALTLAEQFGEVRERTKKKWPKAKYIAYFQSFTGTYADPDDLQKLYDEALALKDVVGLAVSTRPDCINEEVLHVLEKINRKTYLWIELGLQSIHDSTLAWLNRGHDYACFLEAFHKLRARGIRVCVHVILGLPCEDRSQMLATAREMSKLDIQGIKLHSLHVLKGTALAGLFERKEFKLMTLEEYIELIADIVEILPPAVIIHRLMGDGPLGQVIAPQWTRKKWEVINAIEKELENRDSWQGKNYGVS</sequence>